<feature type="transmembrane region" description="Helical" evidence="9">
    <location>
        <begin position="12"/>
        <end position="34"/>
    </location>
</feature>
<name>E0SR53_IGNAA</name>
<dbReference type="NCBIfam" id="TIGR02138">
    <property type="entry name" value="phosphate_pstC"/>
    <property type="match status" value="1"/>
</dbReference>
<evidence type="ECO:0000256" key="2">
    <source>
        <dbReference type="ARBA" id="ARBA00007069"/>
    </source>
</evidence>
<dbReference type="BioCyc" id="IAGG583356:GHAH-366-MONOMER"/>
<evidence type="ECO:0000256" key="4">
    <source>
        <dbReference type="ARBA" id="ARBA00022475"/>
    </source>
</evidence>
<dbReference type="InterPro" id="IPR051124">
    <property type="entry name" value="Phosphate_Transport_Permease"/>
</dbReference>
<comment type="subcellular location">
    <subcellularLocation>
        <location evidence="1 9">Cell membrane</location>
        <topology evidence="1 9">Multi-pass membrane protein</topology>
    </subcellularLocation>
</comment>
<dbReference type="STRING" id="583356.Igag_0359"/>
<feature type="transmembrane region" description="Helical" evidence="9">
    <location>
        <begin position="61"/>
        <end position="94"/>
    </location>
</feature>
<comment type="similarity">
    <text evidence="2 10">Belongs to the binding-protein-dependent transport system permease family. CysTW subfamily.</text>
</comment>
<gene>
    <name evidence="12" type="ordered locus">Igag_0359</name>
</gene>
<feature type="domain" description="ABC transmembrane type-1" evidence="11">
    <location>
        <begin position="65"/>
        <end position="291"/>
    </location>
</feature>
<evidence type="ECO:0000256" key="8">
    <source>
        <dbReference type="ARBA" id="ARBA00023136"/>
    </source>
</evidence>
<accession>E0SR53</accession>
<evidence type="ECO:0000259" key="11">
    <source>
        <dbReference type="PROSITE" id="PS50928"/>
    </source>
</evidence>
<dbReference type="CDD" id="cd06261">
    <property type="entry name" value="TM_PBP2"/>
    <property type="match status" value="1"/>
</dbReference>
<dbReference type="GO" id="GO:0006817">
    <property type="term" value="P:phosphate ion transport"/>
    <property type="evidence" value="ECO:0007669"/>
    <property type="project" value="UniProtKB-KW"/>
</dbReference>
<feature type="transmembrane region" description="Helical" evidence="9">
    <location>
        <begin position="106"/>
        <end position="129"/>
    </location>
</feature>
<dbReference type="Proteomes" id="UP000001304">
    <property type="component" value="Chromosome"/>
</dbReference>
<keyword evidence="6 9" id="KW-0812">Transmembrane</keyword>
<evidence type="ECO:0000256" key="3">
    <source>
        <dbReference type="ARBA" id="ARBA00022448"/>
    </source>
</evidence>
<dbReference type="PROSITE" id="PS50928">
    <property type="entry name" value="ABC_TM1"/>
    <property type="match status" value="1"/>
</dbReference>
<comment type="function">
    <text evidence="10">Part of the binding-protein-dependent transport system for phosphate; probably responsible for the translocation of the substrate across the membrane.</text>
</comment>
<evidence type="ECO:0000256" key="6">
    <source>
        <dbReference type="ARBA" id="ARBA00022692"/>
    </source>
</evidence>
<dbReference type="Pfam" id="PF00528">
    <property type="entry name" value="BPD_transp_1"/>
    <property type="match status" value="1"/>
</dbReference>
<dbReference type="InterPro" id="IPR000515">
    <property type="entry name" value="MetI-like"/>
</dbReference>
<evidence type="ECO:0000256" key="5">
    <source>
        <dbReference type="ARBA" id="ARBA00022592"/>
    </source>
</evidence>
<evidence type="ECO:0000256" key="1">
    <source>
        <dbReference type="ARBA" id="ARBA00004651"/>
    </source>
</evidence>
<dbReference type="PANTHER" id="PTHR30425:SF1">
    <property type="entry name" value="PHOSPHATE TRANSPORT SYSTEM PERMEASE PROTEIN PSTC"/>
    <property type="match status" value="1"/>
</dbReference>
<dbReference type="HOGENOM" id="CLU_033621_1_3_2"/>
<keyword evidence="5 10" id="KW-0592">Phosphate transport</keyword>
<dbReference type="SUPFAM" id="SSF161098">
    <property type="entry name" value="MetI-like"/>
    <property type="match status" value="1"/>
</dbReference>
<keyword evidence="13" id="KW-1185">Reference proteome</keyword>
<sequence>MRSTYRLDRFSFLAITNILIIIAVSFVIYILFFYSTPIFLRESIQFISTSVWNPSKEEYGILFAIGGTFTTATLAIAISLIFSISASIVIVEIVPKKLRNLLSMAIDIAAAIPSVIYGLWGLLILSPILKTYIMDPLYSLGLGAILGTPRGLGTSIFSASIVLAIMVTPYATSIIRERLASIPIHIREALISLGLTKWEFIKMEISYIKRTILTAMIVAYGRAVGETAAVAMVIGNMVMPDFYKIFNPGYTISSLIANQYPNAEAYRYMVNAIFGSALILFIISLAINIFLHIYGEKH</sequence>
<reference evidence="12 13" key="1">
    <citation type="journal article" date="2010" name="Stand. Genomic Sci.">
        <title>Complete genome sequence of Ignisphaera aggregans type strain (AQ1.S1).</title>
        <authorList>
            <person name="Goker M."/>
            <person name="Held B."/>
            <person name="Lapidus A."/>
            <person name="Nolan M."/>
            <person name="Spring S."/>
            <person name="Yasawong M."/>
            <person name="Lucas S."/>
            <person name="Glavina Del Rio T."/>
            <person name="Tice H."/>
            <person name="Cheng J.F."/>
            <person name="Goodwin L."/>
            <person name="Tapia R."/>
            <person name="Pitluck S."/>
            <person name="Liolios K."/>
            <person name="Ivanova N."/>
            <person name="Mavromatis K."/>
            <person name="Mikhailova N."/>
            <person name="Pati A."/>
            <person name="Chen A."/>
            <person name="Palaniappan K."/>
            <person name="Brambilla E."/>
            <person name="Land M."/>
            <person name="Hauser L."/>
            <person name="Chang Y.J."/>
            <person name="Jeffries C.D."/>
            <person name="Brettin T."/>
            <person name="Detter J.C."/>
            <person name="Han C."/>
            <person name="Rohde M."/>
            <person name="Sikorski J."/>
            <person name="Woyke T."/>
            <person name="Bristow J."/>
            <person name="Eisen J.A."/>
            <person name="Markowitz V."/>
            <person name="Hugenholtz P."/>
            <person name="Kyrpides N.C."/>
            <person name="Klenk H.P."/>
        </authorList>
    </citation>
    <scope>NUCLEOTIDE SEQUENCE [LARGE SCALE GENOMIC DNA]</scope>
    <source>
        <strain evidence="13">DSM 17230 / JCM 13409 / AQ1.S1</strain>
    </source>
</reference>
<organism evidence="12 13">
    <name type="scientific">Ignisphaera aggregans (strain DSM 17230 / JCM 13409 / AQ1.S1)</name>
    <dbReference type="NCBI Taxonomy" id="583356"/>
    <lineage>
        <taxon>Archaea</taxon>
        <taxon>Thermoproteota</taxon>
        <taxon>Thermoprotei</taxon>
        <taxon>Desulfurococcales</taxon>
        <taxon>Desulfurococcaceae</taxon>
        <taxon>Ignisphaera</taxon>
    </lineage>
</organism>
<keyword evidence="7 9" id="KW-1133">Transmembrane helix</keyword>
<evidence type="ECO:0000313" key="13">
    <source>
        <dbReference type="Proteomes" id="UP000001304"/>
    </source>
</evidence>
<evidence type="ECO:0000256" key="10">
    <source>
        <dbReference type="RuleBase" id="RU363054"/>
    </source>
</evidence>
<dbReference type="AlphaFoldDB" id="E0SR53"/>
<feature type="transmembrane region" description="Helical" evidence="9">
    <location>
        <begin position="149"/>
        <end position="171"/>
    </location>
</feature>
<evidence type="ECO:0000313" key="12">
    <source>
        <dbReference type="EMBL" id="ADM27202.1"/>
    </source>
</evidence>
<dbReference type="PANTHER" id="PTHR30425">
    <property type="entry name" value="PHOSPHATE TRANSPORT SYSTEM PERMEASE PROTEIN PST"/>
    <property type="match status" value="1"/>
</dbReference>
<keyword evidence="8 9" id="KW-0472">Membrane</keyword>
<evidence type="ECO:0000256" key="9">
    <source>
        <dbReference type="RuleBase" id="RU363032"/>
    </source>
</evidence>
<dbReference type="EMBL" id="CP002098">
    <property type="protein sequence ID" value="ADM27202.1"/>
    <property type="molecule type" value="Genomic_DNA"/>
</dbReference>
<evidence type="ECO:0000256" key="7">
    <source>
        <dbReference type="ARBA" id="ARBA00022989"/>
    </source>
</evidence>
<dbReference type="KEGG" id="iag:Igag_0359"/>
<feature type="transmembrane region" description="Helical" evidence="9">
    <location>
        <begin position="268"/>
        <end position="291"/>
    </location>
</feature>
<dbReference type="InterPro" id="IPR035906">
    <property type="entry name" value="MetI-like_sf"/>
</dbReference>
<keyword evidence="4 10" id="KW-1003">Cell membrane</keyword>
<dbReference type="Gene3D" id="1.10.3720.10">
    <property type="entry name" value="MetI-like"/>
    <property type="match status" value="1"/>
</dbReference>
<dbReference type="GO" id="GO:0005315">
    <property type="term" value="F:phosphate transmembrane transporter activity"/>
    <property type="evidence" value="ECO:0007669"/>
    <property type="project" value="InterPro"/>
</dbReference>
<protein>
    <recommendedName>
        <fullName evidence="10">Phosphate transport system permease protein</fullName>
    </recommendedName>
</protein>
<proteinExistence type="inferred from homology"/>
<keyword evidence="3 9" id="KW-0813">Transport</keyword>
<feature type="transmembrane region" description="Helical" evidence="9">
    <location>
        <begin position="212"/>
        <end position="234"/>
    </location>
</feature>
<dbReference type="InterPro" id="IPR011864">
    <property type="entry name" value="Phosphate_PstC"/>
</dbReference>
<dbReference type="GO" id="GO:0005886">
    <property type="term" value="C:plasma membrane"/>
    <property type="evidence" value="ECO:0007669"/>
    <property type="project" value="UniProtKB-SubCell"/>
</dbReference>